<gene>
    <name evidence="1" type="ORF">MM415B02510_0009</name>
</gene>
<protein>
    <submittedName>
        <fullName evidence="1">Putative tail protein</fullName>
    </submittedName>
</protein>
<sequence>MAVPGDLTATLIVTEAYYKVGTPSPSSAQITRAEGYFLREIINKIWTWTDRFENPVRYKSLQTTNIQVTGVGRSRYSFATDLDDEISISFMTGSHADTATAGAATTITLAADEDASEDEIVGNYIFLTAGTGAAQLRQVSAYNTTTLVATVPTWTTNPSTDTTYRIISTITELEEDSLESLGVLGSSWSLGNPSCYAKTIEDGVLYYYLDRPADASTHGLYELYYADPNRVDLTSAVMTRIYNNWQEALTTGVAMKIAQDEDDNKYKSFKSEFEFAVQRLVAKELPHSAEFEGFTL</sequence>
<organism evidence="1">
    <name type="scientific">viral metagenome</name>
    <dbReference type="NCBI Taxonomy" id="1070528"/>
    <lineage>
        <taxon>unclassified sequences</taxon>
        <taxon>metagenomes</taxon>
        <taxon>organismal metagenomes</taxon>
    </lineage>
</organism>
<accession>A0A6M3L8L2</accession>
<dbReference type="AlphaFoldDB" id="A0A6M3L8L2"/>
<name>A0A6M3L8L2_9ZZZZ</name>
<reference evidence="1" key="1">
    <citation type="submission" date="2020-03" db="EMBL/GenBank/DDBJ databases">
        <title>The deep terrestrial virosphere.</title>
        <authorList>
            <person name="Holmfeldt K."/>
            <person name="Nilsson E."/>
            <person name="Simone D."/>
            <person name="Lopez-Fernandez M."/>
            <person name="Wu X."/>
            <person name="de Brujin I."/>
            <person name="Lundin D."/>
            <person name="Andersson A."/>
            <person name="Bertilsson S."/>
            <person name="Dopson M."/>
        </authorList>
    </citation>
    <scope>NUCLEOTIDE SEQUENCE</scope>
    <source>
        <strain evidence="1">MM415B02510</strain>
    </source>
</reference>
<proteinExistence type="predicted"/>
<evidence type="ECO:0000313" key="1">
    <source>
        <dbReference type="EMBL" id="QJA89764.1"/>
    </source>
</evidence>
<dbReference type="EMBL" id="MT142867">
    <property type="protein sequence ID" value="QJA89764.1"/>
    <property type="molecule type" value="Genomic_DNA"/>
</dbReference>